<accession>A0A935IGR3</accession>
<name>A0A935IGR3_9MICO</name>
<dbReference type="Proteomes" id="UP000726105">
    <property type="component" value="Unassembled WGS sequence"/>
</dbReference>
<evidence type="ECO:0000313" key="3">
    <source>
        <dbReference type="Proteomes" id="UP000726105"/>
    </source>
</evidence>
<keyword evidence="1" id="KW-1133">Transmembrane helix</keyword>
<keyword evidence="1" id="KW-0472">Membrane</keyword>
<sequence length="157" mass="17528">MTYRRHPHRPPADLAAGAARCVSTSPWQPPAEVGYLRFHMQRTWWITTGIKPILTLNGTPVKVKYGENTIPLQPGRYVVEASQVWRSHHGHASYPITIEPGEVVDVWYAGPATQYHKGSIGPSEQQREGLRNAYVLLLGVLGVLYAAMFAVVLVTWN</sequence>
<comment type="caution">
    <text evidence="2">The sequence shown here is derived from an EMBL/GenBank/DDBJ whole genome shotgun (WGS) entry which is preliminary data.</text>
</comment>
<protein>
    <submittedName>
        <fullName evidence="2">Uncharacterized protein</fullName>
    </submittedName>
</protein>
<reference evidence="2 3" key="1">
    <citation type="submission" date="2020-10" db="EMBL/GenBank/DDBJ databases">
        <title>Connecting structure to function with the recovery of over 1000 high-quality activated sludge metagenome-assembled genomes encoding full-length rRNA genes using long-read sequencing.</title>
        <authorList>
            <person name="Singleton C.M."/>
            <person name="Petriglieri F."/>
            <person name="Kristensen J.M."/>
            <person name="Kirkegaard R.H."/>
            <person name="Michaelsen T.Y."/>
            <person name="Andersen M.H."/>
            <person name="Karst S.M."/>
            <person name="Dueholm M.S."/>
            <person name="Nielsen P.H."/>
            <person name="Albertsen M."/>
        </authorList>
    </citation>
    <scope>NUCLEOTIDE SEQUENCE [LARGE SCALE GENOMIC DNA]</scope>
    <source>
        <strain evidence="2">Ega_18-Q3-R5-49_MAXAC.001</strain>
    </source>
</reference>
<organism evidence="2 3">
    <name type="scientific">Candidatus Phosphoribacter hodrii</name>
    <dbReference type="NCBI Taxonomy" id="2953743"/>
    <lineage>
        <taxon>Bacteria</taxon>
        <taxon>Bacillati</taxon>
        <taxon>Actinomycetota</taxon>
        <taxon>Actinomycetes</taxon>
        <taxon>Micrococcales</taxon>
        <taxon>Dermatophilaceae</taxon>
        <taxon>Candidatus Phosphoribacter</taxon>
    </lineage>
</organism>
<evidence type="ECO:0000313" key="2">
    <source>
        <dbReference type="EMBL" id="MBK7271770.1"/>
    </source>
</evidence>
<keyword evidence="1" id="KW-0812">Transmembrane</keyword>
<dbReference type="AlphaFoldDB" id="A0A935IGR3"/>
<dbReference type="EMBL" id="JADJIB010000001">
    <property type="protein sequence ID" value="MBK7271770.1"/>
    <property type="molecule type" value="Genomic_DNA"/>
</dbReference>
<evidence type="ECO:0000256" key="1">
    <source>
        <dbReference type="SAM" id="Phobius"/>
    </source>
</evidence>
<feature type="transmembrane region" description="Helical" evidence="1">
    <location>
        <begin position="133"/>
        <end position="156"/>
    </location>
</feature>
<gene>
    <name evidence="2" type="ORF">IPI13_00890</name>
</gene>
<proteinExistence type="predicted"/>